<evidence type="ECO:0000313" key="1">
    <source>
        <dbReference type="EMBL" id="BCJ26635.1"/>
    </source>
</evidence>
<gene>
    <name evidence="1" type="ORF">Asera_07430</name>
</gene>
<reference evidence="1" key="1">
    <citation type="submission" date="2020-08" db="EMBL/GenBank/DDBJ databases">
        <title>Whole genome shotgun sequence of Actinocatenispora sera NBRC 101916.</title>
        <authorList>
            <person name="Komaki H."/>
            <person name="Tamura T."/>
        </authorList>
    </citation>
    <scope>NUCLEOTIDE SEQUENCE</scope>
    <source>
        <strain evidence="1">NBRC 101916</strain>
    </source>
</reference>
<dbReference type="RefSeq" id="WP_212804500.1">
    <property type="nucleotide sequence ID" value="NZ_AP023354.1"/>
</dbReference>
<dbReference type="Proteomes" id="UP000680750">
    <property type="component" value="Chromosome"/>
</dbReference>
<dbReference type="EMBL" id="AP023354">
    <property type="protein sequence ID" value="BCJ26635.1"/>
    <property type="molecule type" value="Genomic_DNA"/>
</dbReference>
<organism evidence="1 2">
    <name type="scientific">Actinocatenispora sera</name>
    <dbReference type="NCBI Taxonomy" id="390989"/>
    <lineage>
        <taxon>Bacteria</taxon>
        <taxon>Bacillati</taxon>
        <taxon>Actinomycetota</taxon>
        <taxon>Actinomycetes</taxon>
        <taxon>Micromonosporales</taxon>
        <taxon>Micromonosporaceae</taxon>
        <taxon>Actinocatenispora</taxon>
    </lineage>
</organism>
<protein>
    <submittedName>
        <fullName evidence="1">Uncharacterized protein</fullName>
    </submittedName>
</protein>
<sequence>MVGPAVEGFLASAEATALTGHAPAAVAAAARVIAEFGADEDERPLRIGPGRLGRLLHGGVDADDLDDPALVAFPAVVVAWTRYTARLAELPPAAVEDVTAIATECGEHVGEEHEELSDDELAELLDRYVPELDGADLDPAEAAAVLERRLFAVPATVVELDGEELDLDPSDPDDRRLLIVAEHGSDPDDSDPHVTLHEIVAEQLWRDEPPQAWQAARRLLDAGADRADILHVLGEIAARHVRPAGAEYADAAHAAELDALGR</sequence>
<dbReference type="KEGG" id="aser:Asera_07430"/>
<evidence type="ECO:0000313" key="2">
    <source>
        <dbReference type="Proteomes" id="UP000680750"/>
    </source>
</evidence>
<dbReference type="AlphaFoldDB" id="A0A810KVD8"/>
<proteinExistence type="predicted"/>
<keyword evidence="2" id="KW-1185">Reference proteome</keyword>
<accession>A0A810KVD8</accession>
<name>A0A810KVD8_9ACTN</name>